<feature type="domain" description="AMP-binding enzyme C-terminal" evidence="6">
    <location>
        <begin position="877"/>
        <end position="950"/>
    </location>
</feature>
<evidence type="ECO:0000256" key="1">
    <source>
        <dbReference type="ARBA" id="ARBA00001957"/>
    </source>
</evidence>
<evidence type="ECO:0000313" key="8">
    <source>
        <dbReference type="Proteomes" id="UP000198362"/>
    </source>
</evidence>
<dbReference type="GO" id="GO:0031177">
    <property type="term" value="F:phosphopantetheine binding"/>
    <property type="evidence" value="ECO:0007669"/>
    <property type="project" value="TreeGrafter"/>
</dbReference>
<keyword evidence="2" id="KW-0596">Phosphopantetheine</keyword>
<sequence length="1056" mass="113352">MSYNPAPRKESPLSTSTADAEALSESQLALLHLTHRAGQHHPRLTAVSVWPRPIDVDMFAAAVNWLSDRYLALRSAVDVTAGRPAWIERPGTVPAIVFAGSGPGAANILSEVRSEPLAMQEAPLIKFVLVERDSTVEVHTVSHPALLDPASAATLHRQLRARYTGAPTELANGTRAATAIDVESPRGPQGARRDGVLPAEALPDTPTEGWAETFVDFVPSTPAFWAHGSARDAAETVVRMPLPDDVNARLGRFADRCGISLADAALTAHVKAVALATGRSDLAVGVETTPTDTEHAVPVGARCVTVPVRVRTGGGTWADLSREVTAARDRAARATDRSMLRLHHRLRSDRILDTTFAVTVLPDPCSASDLDRATSEHIEFSAPFDGTCRVDVLHHPDSSQLTLQITAGPEITAGQARELLRLHATALGAIDASANHQDVSSLTGDQEELVLHQWNGRNIAYPPPYCVHELFEQQARRTPDAVAVVGTHERLTYRQLNERSNQLAHKLRADGITVGSVVGIYARRDVSMIVAFLAVLKAGAAYLPLEPGQPADRILYLLQDAGVSTVLTDAVYHAQVPAGAWTVRRMDVGDTLQEPVTALGRTCSPQDLMYVIYTSGSTGVPKGVEVPHAGVANYLRWCVQEYASHGDGGAALFSSVAFDMVVPNVYTPLIMGQRVCVLDETLDTGQVARRLNELAPFSFLKLTPGQLAVLGELLTPEQARSLAHFLAVGADAFPVRIMRSWRRIDDATPMINEYGPTEASVGNCVHTVTGDEVGESLPIGRPIPNTTMYVLDDALRPVSVGVPGELYIGGACVVRGYTGKPHLTEEKFLPDPFSSVPDARMYRTGDIGRWLPTGLLEFLGRIDDQVKIRGYRVEPAEVEAALVAHPSIDAAVVTVVGATRATFALAGYYVSADGLAPDEARAHLNRHLPDYLVPSQLHRIPAVPLNDNGKVDRKALHAQGATGSAQRRRRAALDGPAGQALRDAWTTVFGRPPADPDERLPDDDMFAANAIRLAALVTAEGAVTAPAAFRLTCVAATVGELAELLEQSAHKPRPRP</sequence>
<evidence type="ECO:0000256" key="4">
    <source>
        <dbReference type="SAM" id="MobiDB-lite"/>
    </source>
</evidence>
<dbReference type="InterPro" id="IPR023213">
    <property type="entry name" value="CAT-like_dom_sf"/>
</dbReference>
<dbReference type="FunFam" id="3.40.50.980:FF:000001">
    <property type="entry name" value="Non-ribosomal peptide synthetase"/>
    <property type="match status" value="1"/>
</dbReference>
<dbReference type="Gene3D" id="2.30.38.10">
    <property type="entry name" value="Luciferase, Domain 3"/>
    <property type="match status" value="1"/>
</dbReference>
<protein>
    <submittedName>
        <fullName evidence="7">Amino acid adenylation domain-containing protein</fullName>
    </submittedName>
</protein>
<gene>
    <name evidence="7" type="ORF">SAMN05421812_12836</name>
</gene>
<evidence type="ECO:0000259" key="5">
    <source>
        <dbReference type="Pfam" id="PF00501"/>
    </source>
</evidence>
<dbReference type="Pfam" id="PF00501">
    <property type="entry name" value="AMP-binding"/>
    <property type="match status" value="1"/>
</dbReference>
<accession>A0A239PFX2</accession>
<dbReference type="GO" id="GO:0005737">
    <property type="term" value="C:cytoplasm"/>
    <property type="evidence" value="ECO:0007669"/>
    <property type="project" value="TreeGrafter"/>
</dbReference>
<dbReference type="EMBL" id="FZPH01000028">
    <property type="protein sequence ID" value="SNT65890.1"/>
    <property type="molecule type" value="Genomic_DNA"/>
</dbReference>
<dbReference type="SUPFAM" id="SSF52777">
    <property type="entry name" value="CoA-dependent acyltransferases"/>
    <property type="match status" value="2"/>
</dbReference>
<dbReference type="Gene3D" id="3.30.300.30">
    <property type="match status" value="1"/>
</dbReference>
<dbReference type="AlphaFoldDB" id="A0A239PFX2"/>
<feature type="domain" description="AMP-dependent synthetase/ligase" evidence="5">
    <location>
        <begin position="471"/>
        <end position="817"/>
    </location>
</feature>
<reference evidence="7 8" key="1">
    <citation type="submission" date="2017-06" db="EMBL/GenBank/DDBJ databases">
        <authorList>
            <person name="Kim H.J."/>
            <person name="Triplett B.A."/>
        </authorList>
    </citation>
    <scope>NUCLEOTIDE SEQUENCE [LARGE SCALE GENOMIC DNA]</scope>
    <source>
        <strain evidence="7 8">CGMCC 4.5593</strain>
    </source>
</reference>
<organism evidence="7 8">
    <name type="scientific">Asanoa hainanensis</name>
    <dbReference type="NCBI Taxonomy" id="560556"/>
    <lineage>
        <taxon>Bacteria</taxon>
        <taxon>Bacillati</taxon>
        <taxon>Actinomycetota</taxon>
        <taxon>Actinomycetes</taxon>
        <taxon>Micromonosporales</taxon>
        <taxon>Micromonosporaceae</taxon>
        <taxon>Asanoa</taxon>
    </lineage>
</organism>
<keyword evidence="8" id="KW-1185">Reference proteome</keyword>
<proteinExistence type="predicted"/>
<keyword evidence="3" id="KW-0597">Phosphoprotein</keyword>
<dbReference type="InterPro" id="IPR025110">
    <property type="entry name" value="AMP-bd_C"/>
</dbReference>
<dbReference type="Gene3D" id="3.30.559.30">
    <property type="entry name" value="Nonribosomal peptide synthetase, condensation domain"/>
    <property type="match status" value="1"/>
</dbReference>
<dbReference type="PANTHER" id="PTHR45527:SF1">
    <property type="entry name" value="FATTY ACID SYNTHASE"/>
    <property type="match status" value="1"/>
</dbReference>
<evidence type="ECO:0000259" key="6">
    <source>
        <dbReference type="Pfam" id="PF13193"/>
    </source>
</evidence>
<dbReference type="GO" id="GO:0044550">
    <property type="term" value="P:secondary metabolite biosynthetic process"/>
    <property type="evidence" value="ECO:0007669"/>
    <property type="project" value="TreeGrafter"/>
</dbReference>
<dbReference type="PANTHER" id="PTHR45527">
    <property type="entry name" value="NONRIBOSOMAL PEPTIDE SYNTHETASE"/>
    <property type="match status" value="1"/>
</dbReference>
<dbReference type="Gene3D" id="3.40.50.980">
    <property type="match status" value="2"/>
</dbReference>
<dbReference type="Gene3D" id="3.30.559.10">
    <property type="entry name" value="Chloramphenicol acetyltransferase-like domain"/>
    <property type="match status" value="1"/>
</dbReference>
<dbReference type="InterPro" id="IPR020845">
    <property type="entry name" value="AMP-binding_CS"/>
</dbReference>
<evidence type="ECO:0000256" key="2">
    <source>
        <dbReference type="ARBA" id="ARBA00022450"/>
    </source>
</evidence>
<dbReference type="FunFam" id="3.40.50.12780:FF:000012">
    <property type="entry name" value="Non-ribosomal peptide synthetase"/>
    <property type="match status" value="1"/>
</dbReference>
<dbReference type="FunFam" id="2.30.38.10:FF:000001">
    <property type="entry name" value="Non-ribosomal peptide synthetase PvdI"/>
    <property type="match status" value="1"/>
</dbReference>
<dbReference type="Pfam" id="PF13193">
    <property type="entry name" value="AMP-binding_C"/>
    <property type="match status" value="1"/>
</dbReference>
<evidence type="ECO:0000313" key="7">
    <source>
        <dbReference type="EMBL" id="SNT65890.1"/>
    </source>
</evidence>
<name>A0A239PFX2_9ACTN</name>
<feature type="region of interest" description="Disordered" evidence="4">
    <location>
        <begin position="956"/>
        <end position="978"/>
    </location>
</feature>
<dbReference type="InterPro" id="IPR045851">
    <property type="entry name" value="AMP-bd_C_sf"/>
</dbReference>
<dbReference type="InterPro" id="IPR000873">
    <property type="entry name" value="AMP-dep_synth/lig_dom"/>
</dbReference>
<dbReference type="NCBIfam" id="TIGR01733">
    <property type="entry name" value="AA-adenyl-dom"/>
    <property type="match status" value="1"/>
</dbReference>
<dbReference type="Proteomes" id="UP000198362">
    <property type="component" value="Unassembled WGS sequence"/>
</dbReference>
<dbReference type="PROSITE" id="PS00455">
    <property type="entry name" value="AMP_BINDING"/>
    <property type="match status" value="1"/>
</dbReference>
<dbReference type="InterPro" id="IPR010071">
    <property type="entry name" value="AA_adenyl_dom"/>
</dbReference>
<comment type="cofactor">
    <cofactor evidence="1">
        <name>pantetheine 4'-phosphate</name>
        <dbReference type="ChEBI" id="CHEBI:47942"/>
    </cofactor>
</comment>
<dbReference type="SUPFAM" id="SSF56801">
    <property type="entry name" value="Acetyl-CoA synthetase-like"/>
    <property type="match status" value="1"/>
</dbReference>
<evidence type="ECO:0000256" key="3">
    <source>
        <dbReference type="ARBA" id="ARBA00022553"/>
    </source>
</evidence>
<dbReference type="CDD" id="cd05930">
    <property type="entry name" value="A_NRPS"/>
    <property type="match status" value="1"/>
</dbReference>
<feature type="region of interest" description="Disordered" evidence="4">
    <location>
        <begin position="184"/>
        <end position="205"/>
    </location>
</feature>
<dbReference type="GO" id="GO:0043041">
    <property type="term" value="P:amino acid activation for nonribosomal peptide biosynthetic process"/>
    <property type="evidence" value="ECO:0007669"/>
    <property type="project" value="TreeGrafter"/>
</dbReference>